<evidence type="ECO:0000256" key="1">
    <source>
        <dbReference type="ARBA" id="ARBA00004496"/>
    </source>
</evidence>
<dbReference type="AlphaFoldDB" id="A0A1V9YXH1"/>
<dbReference type="Gene3D" id="2.130.10.10">
    <property type="entry name" value="YVTN repeat-like/Quinoprotein amine dehydrogenase"/>
    <property type="match status" value="3"/>
</dbReference>
<accession>A0A1V9YXH1</accession>
<sequence length="622" mass="65569">TVRAVAATIDYVFAISDKATLSAQSIDGQASATIALDFNACCVDAAEGLVAVGSVRGAVHLYTSALAGVLQWQAHASSRVMHLWVVGGNRVLTSGVDLTLKEWVIDSKTATVTLLRQFPCPSTTCVSSVAFGPNRLFAVDGRGNVAVFALDAPAAPLQVLYHAHGKDVVSSAVWHEDKLYTTGHDGYINTTELVDGAYVTTRRQSVKGLSTLKRVWFNAANDLVVFGFHATTAHVVNVTQSFRRLSLETGGWRRPHALVVPDDTRHVLCLGIKDAVAVHASVLLPEPGLPTQSWHGRGHHSKAAYCVAWAPLARAFVSGGEDNALKVYAYDPATQAIACVDSVSMHITNVRAVAVSGDIVVSAGGKQAVHVWRLGAQRLQHVTEFTPEAAPQDQRFLAVAALKLDGRQLLLACSSEGAVTALVVDGRAIRVAGTFGVSKKPILSCGLFHSGTQTFLATGATDGNVVVWDLSVAAMDPLAAEWDTLKPAYIYKAHDMGVNCLSILAASKTAFHVVSGGDDQCIAHAIFTVGDGGLEGTTHGRGVSNASASALKAIQCVGDVVVAAGYDQRVTVWGWNAQKTELSWSSAALVETADIAGLGIMCEDKTLHIAAVGKGLQMLTLR</sequence>
<comment type="similarity">
    <text evidence="6">Belongs to the WD repeat WDR6 family.</text>
</comment>
<feature type="non-terminal residue" evidence="8">
    <location>
        <position position="1"/>
    </location>
</feature>
<dbReference type="SMART" id="SM00320">
    <property type="entry name" value="WD40"/>
    <property type="match status" value="7"/>
</dbReference>
<dbReference type="InterPro" id="IPR015943">
    <property type="entry name" value="WD40/YVTN_repeat-like_dom_sf"/>
</dbReference>
<evidence type="ECO:0000256" key="6">
    <source>
        <dbReference type="ARBA" id="ARBA00038255"/>
    </source>
</evidence>
<evidence type="ECO:0000256" key="5">
    <source>
        <dbReference type="ARBA" id="ARBA00022737"/>
    </source>
</evidence>
<evidence type="ECO:0000256" key="4">
    <source>
        <dbReference type="ARBA" id="ARBA00022694"/>
    </source>
</evidence>
<dbReference type="EMBL" id="JNBR01000627">
    <property type="protein sequence ID" value="OQR90435.1"/>
    <property type="molecule type" value="Genomic_DNA"/>
</dbReference>
<protein>
    <submittedName>
        <fullName evidence="8">Uncharacterized protein</fullName>
    </submittedName>
</protein>
<dbReference type="SUPFAM" id="SSF50978">
    <property type="entry name" value="WD40 repeat-like"/>
    <property type="match status" value="1"/>
</dbReference>
<dbReference type="Proteomes" id="UP000243579">
    <property type="component" value="Unassembled WGS sequence"/>
</dbReference>
<dbReference type="PANTHER" id="PTHR14344">
    <property type="entry name" value="WD REPEAT PROTEIN"/>
    <property type="match status" value="1"/>
</dbReference>
<reference evidence="8 9" key="1">
    <citation type="journal article" date="2014" name="Genome Biol. Evol.">
        <title>The secreted proteins of Achlya hypogyna and Thraustotheca clavata identify the ancestral oomycete secretome and reveal gene acquisitions by horizontal gene transfer.</title>
        <authorList>
            <person name="Misner I."/>
            <person name="Blouin N."/>
            <person name="Leonard G."/>
            <person name="Richards T.A."/>
            <person name="Lane C.E."/>
        </authorList>
    </citation>
    <scope>NUCLEOTIDE SEQUENCE [LARGE SCALE GENOMIC DNA]</scope>
    <source>
        <strain evidence="8 9">ATCC 48635</strain>
    </source>
</reference>
<comment type="caution">
    <text evidence="8">The sequence shown here is derived from an EMBL/GenBank/DDBJ whole genome shotgun (WGS) entry which is preliminary data.</text>
</comment>
<dbReference type="GO" id="GO:0030488">
    <property type="term" value="P:tRNA methylation"/>
    <property type="evidence" value="ECO:0007669"/>
    <property type="project" value="TreeGrafter"/>
</dbReference>
<evidence type="ECO:0000313" key="9">
    <source>
        <dbReference type="Proteomes" id="UP000243579"/>
    </source>
</evidence>
<keyword evidence="9" id="KW-1185">Reference proteome</keyword>
<comment type="subcellular location">
    <subcellularLocation>
        <location evidence="1">Cytoplasm</location>
    </subcellularLocation>
</comment>
<evidence type="ECO:0000256" key="3">
    <source>
        <dbReference type="ARBA" id="ARBA00022574"/>
    </source>
</evidence>
<evidence type="ECO:0000256" key="7">
    <source>
        <dbReference type="PROSITE-ProRule" id="PRU00221"/>
    </source>
</evidence>
<keyword evidence="4" id="KW-0819">tRNA processing</keyword>
<dbReference type="STRING" id="1202772.A0A1V9YXH1"/>
<dbReference type="OrthoDB" id="5594999at2759"/>
<dbReference type="Pfam" id="PF00400">
    <property type="entry name" value="WD40"/>
    <property type="match status" value="3"/>
</dbReference>
<gene>
    <name evidence="8" type="ORF">ACHHYP_05511</name>
</gene>
<keyword evidence="3 7" id="KW-0853">WD repeat</keyword>
<keyword evidence="2" id="KW-0963">Cytoplasm</keyword>
<dbReference type="GO" id="GO:0005737">
    <property type="term" value="C:cytoplasm"/>
    <property type="evidence" value="ECO:0007669"/>
    <property type="project" value="UniProtKB-SubCell"/>
</dbReference>
<dbReference type="PANTHER" id="PTHR14344:SF3">
    <property type="entry name" value="WD REPEAT-CONTAINING PROTEIN 6"/>
    <property type="match status" value="1"/>
</dbReference>
<dbReference type="InterPro" id="IPR036322">
    <property type="entry name" value="WD40_repeat_dom_sf"/>
</dbReference>
<name>A0A1V9YXH1_ACHHY</name>
<proteinExistence type="inferred from homology"/>
<evidence type="ECO:0000256" key="2">
    <source>
        <dbReference type="ARBA" id="ARBA00022490"/>
    </source>
</evidence>
<dbReference type="InterPro" id="IPR001680">
    <property type="entry name" value="WD40_rpt"/>
</dbReference>
<dbReference type="InterPro" id="IPR051973">
    <property type="entry name" value="tRNA_Anticodon_Mtase-Reg"/>
</dbReference>
<organism evidence="8 9">
    <name type="scientific">Achlya hypogyna</name>
    <name type="common">Oomycete</name>
    <name type="synonym">Protoachlya hypogyna</name>
    <dbReference type="NCBI Taxonomy" id="1202772"/>
    <lineage>
        <taxon>Eukaryota</taxon>
        <taxon>Sar</taxon>
        <taxon>Stramenopiles</taxon>
        <taxon>Oomycota</taxon>
        <taxon>Saprolegniomycetes</taxon>
        <taxon>Saprolegniales</taxon>
        <taxon>Achlyaceae</taxon>
        <taxon>Achlya</taxon>
    </lineage>
</organism>
<feature type="repeat" description="WD" evidence="7">
    <location>
        <begin position="455"/>
        <end position="471"/>
    </location>
</feature>
<keyword evidence="5" id="KW-0677">Repeat</keyword>
<evidence type="ECO:0000313" key="8">
    <source>
        <dbReference type="EMBL" id="OQR90435.1"/>
    </source>
</evidence>
<dbReference type="PROSITE" id="PS50082">
    <property type="entry name" value="WD_REPEATS_2"/>
    <property type="match status" value="1"/>
</dbReference>